<comment type="pathway">
    <text evidence="2">Pyrimidine metabolism; CTP biosynthesis via de novo pathway; UDP from UMP (UMPK route): step 1/1.</text>
</comment>
<dbReference type="PANTHER" id="PTHR42833:SF4">
    <property type="entry name" value="URIDYLATE KINASE PUMPKIN, CHLOROPLASTIC"/>
    <property type="match status" value="1"/>
</dbReference>
<keyword evidence="6" id="KW-0963">Cytoplasm</keyword>
<evidence type="ECO:0000313" key="15">
    <source>
        <dbReference type="EMBL" id="GAA2128809.1"/>
    </source>
</evidence>
<reference evidence="16" key="1">
    <citation type="journal article" date="2019" name="Int. J. Syst. Evol. Microbiol.">
        <title>The Global Catalogue of Microorganisms (GCM) 10K type strain sequencing project: providing services to taxonomists for standard genome sequencing and annotation.</title>
        <authorList>
            <consortium name="The Broad Institute Genomics Platform"/>
            <consortium name="The Broad Institute Genome Sequencing Center for Infectious Disease"/>
            <person name="Wu L."/>
            <person name="Ma J."/>
        </authorList>
    </citation>
    <scope>NUCLEOTIDE SEQUENCE [LARGE SCALE GENOMIC DNA]</scope>
    <source>
        <strain evidence="16">JCM 13850</strain>
    </source>
</reference>
<evidence type="ECO:0000256" key="3">
    <source>
        <dbReference type="ARBA" id="ARBA00007614"/>
    </source>
</evidence>
<dbReference type="SUPFAM" id="SSF53633">
    <property type="entry name" value="Carbamate kinase-like"/>
    <property type="match status" value="1"/>
</dbReference>
<comment type="catalytic activity">
    <reaction evidence="13">
        <text>UMP + ATP = UDP + ADP</text>
        <dbReference type="Rhea" id="RHEA:24400"/>
        <dbReference type="ChEBI" id="CHEBI:30616"/>
        <dbReference type="ChEBI" id="CHEBI:57865"/>
        <dbReference type="ChEBI" id="CHEBI:58223"/>
        <dbReference type="ChEBI" id="CHEBI:456216"/>
        <dbReference type="EC" id="2.7.4.22"/>
    </reaction>
</comment>
<dbReference type="EC" id="2.7.4.22" evidence="4"/>
<dbReference type="InterPro" id="IPR001048">
    <property type="entry name" value="Asp/Glu/Uridylate_kinase"/>
</dbReference>
<dbReference type="InterPro" id="IPR011817">
    <property type="entry name" value="Uridylate_kinase"/>
</dbReference>
<dbReference type="CDD" id="cd04239">
    <property type="entry name" value="AAK_UMPK-like"/>
    <property type="match status" value="1"/>
</dbReference>
<dbReference type="EMBL" id="BAAAMR010000012">
    <property type="protein sequence ID" value="GAA2128809.1"/>
    <property type="molecule type" value="Genomic_DNA"/>
</dbReference>
<comment type="caution">
    <text evidence="15">The sequence shown here is derived from an EMBL/GenBank/DDBJ whole genome shotgun (WGS) entry which is preliminary data.</text>
</comment>
<protein>
    <recommendedName>
        <fullName evidence="5">Uridylate kinase</fullName>
        <ecNumber evidence="4">2.7.4.22</ecNumber>
    </recommendedName>
    <alternativeName>
        <fullName evidence="12">Uridine monophosphate kinase</fullName>
    </alternativeName>
</protein>
<sequence length="240" mass="25296">MFVEPRYRRIVLKVSGESLGGSHSPVDIDRMTEVAQSIRTVCKMGVTTTVIVGGGNIFRGGSAKAWELDRLQADEAGMAATGVNAILLQGILESMAVRTEIFSRGPCNGIGIPYSGEELRAALSDGQVGILAGGMGISGFSTDVPAVHAAIDTMAEVVIMSKHGTDGVYNDDPRVVKNARFLPSLSASQALARKLRVMDSTALSLARDHSKYIHVVPAADPNSVQYAVEGKEVGSVITPQ</sequence>
<keyword evidence="9 15" id="KW-0418">Kinase</keyword>
<proteinExistence type="inferred from homology"/>
<dbReference type="GO" id="GO:0016301">
    <property type="term" value="F:kinase activity"/>
    <property type="evidence" value="ECO:0007669"/>
    <property type="project" value="UniProtKB-KW"/>
</dbReference>
<evidence type="ECO:0000259" key="14">
    <source>
        <dbReference type="Pfam" id="PF00696"/>
    </source>
</evidence>
<organism evidence="15 16">
    <name type="scientific">Actinomadura napierensis</name>
    <dbReference type="NCBI Taxonomy" id="267854"/>
    <lineage>
        <taxon>Bacteria</taxon>
        <taxon>Bacillati</taxon>
        <taxon>Actinomycetota</taxon>
        <taxon>Actinomycetes</taxon>
        <taxon>Streptosporangiales</taxon>
        <taxon>Thermomonosporaceae</taxon>
        <taxon>Actinomadura</taxon>
    </lineage>
</organism>
<comment type="subcellular location">
    <subcellularLocation>
        <location evidence="1">Cytoplasm</location>
    </subcellularLocation>
</comment>
<evidence type="ECO:0000256" key="10">
    <source>
        <dbReference type="ARBA" id="ARBA00022840"/>
    </source>
</evidence>
<dbReference type="Pfam" id="PF00696">
    <property type="entry name" value="AA_kinase"/>
    <property type="match status" value="1"/>
</dbReference>
<dbReference type="PIRSF" id="PIRSF005650">
    <property type="entry name" value="Uridylate_kin"/>
    <property type="match status" value="1"/>
</dbReference>
<dbReference type="PANTHER" id="PTHR42833">
    <property type="entry name" value="URIDYLATE KINASE"/>
    <property type="match status" value="1"/>
</dbReference>
<evidence type="ECO:0000256" key="1">
    <source>
        <dbReference type="ARBA" id="ARBA00004496"/>
    </source>
</evidence>
<dbReference type="RefSeq" id="WP_344263879.1">
    <property type="nucleotide sequence ID" value="NZ_BAAAMR010000012.1"/>
</dbReference>
<comment type="similarity">
    <text evidence="3">Belongs to the UMP kinase family.</text>
</comment>
<gene>
    <name evidence="15" type="primary">pyrH_1</name>
    <name evidence="15" type="ORF">GCM10009727_19720</name>
</gene>
<dbReference type="InterPro" id="IPR036393">
    <property type="entry name" value="AceGlu_kinase-like_sf"/>
</dbReference>
<keyword evidence="8" id="KW-0547">Nucleotide-binding</keyword>
<keyword evidence="7" id="KW-0808">Transferase</keyword>
<evidence type="ECO:0000256" key="7">
    <source>
        <dbReference type="ARBA" id="ARBA00022679"/>
    </source>
</evidence>
<evidence type="ECO:0000256" key="9">
    <source>
        <dbReference type="ARBA" id="ARBA00022777"/>
    </source>
</evidence>
<evidence type="ECO:0000256" key="4">
    <source>
        <dbReference type="ARBA" id="ARBA00012899"/>
    </source>
</evidence>
<name>A0ABP5K8K0_9ACTN</name>
<dbReference type="Proteomes" id="UP001501020">
    <property type="component" value="Unassembled WGS sequence"/>
</dbReference>
<evidence type="ECO:0000256" key="12">
    <source>
        <dbReference type="ARBA" id="ARBA00032092"/>
    </source>
</evidence>
<evidence type="ECO:0000256" key="13">
    <source>
        <dbReference type="ARBA" id="ARBA00047767"/>
    </source>
</evidence>
<evidence type="ECO:0000256" key="11">
    <source>
        <dbReference type="ARBA" id="ARBA00022975"/>
    </source>
</evidence>
<feature type="domain" description="Aspartate/glutamate/uridylate kinase" evidence="14">
    <location>
        <begin position="9"/>
        <end position="216"/>
    </location>
</feature>
<evidence type="ECO:0000256" key="6">
    <source>
        <dbReference type="ARBA" id="ARBA00022490"/>
    </source>
</evidence>
<evidence type="ECO:0000313" key="16">
    <source>
        <dbReference type="Proteomes" id="UP001501020"/>
    </source>
</evidence>
<evidence type="ECO:0000256" key="5">
    <source>
        <dbReference type="ARBA" id="ARBA00016403"/>
    </source>
</evidence>
<keyword evidence="11" id="KW-0665">Pyrimidine biosynthesis</keyword>
<evidence type="ECO:0000256" key="8">
    <source>
        <dbReference type="ARBA" id="ARBA00022741"/>
    </source>
</evidence>
<keyword evidence="10" id="KW-0067">ATP-binding</keyword>
<accession>A0ABP5K8K0</accession>
<dbReference type="Gene3D" id="3.40.1160.10">
    <property type="entry name" value="Acetylglutamate kinase-like"/>
    <property type="match status" value="1"/>
</dbReference>
<keyword evidence="16" id="KW-1185">Reference proteome</keyword>
<evidence type="ECO:0000256" key="2">
    <source>
        <dbReference type="ARBA" id="ARBA00004791"/>
    </source>
</evidence>